<dbReference type="EMBL" id="AP012292">
    <property type="protein sequence ID" value="BAL84397.1"/>
    <property type="molecule type" value="Genomic_DNA"/>
</dbReference>
<dbReference type="InterPro" id="IPR028098">
    <property type="entry name" value="Glyco_trans_4-like_N"/>
</dbReference>
<feature type="domain" description="Glycosyltransferase subfamily 4-like N-terminal" evidence="2">
    <location>
        <begin position="27"/>
        <end position="171"/>
    </location>
</feature>
<feature type="domain" description="Glycosyl transferase family 1" evidence="1">
    <location>
        <begin position="188"/>
        <end position="331"/>
    </location>
</feature>
<dbReference type="InterPro" id="IPR050194">
    <property type="entry name" value="Glycosyltransferase_grp1"/>
</dbReference>
<dbReference type="PANTHER" id="PTHR45947">
    <property type="entry name" value="SULFOQUINOVOSYL TRANSFERASE SQD2"/>
    <property type="match status" value="1"/>
</dbReference>
<dbReference type="PATRIC" id="fig|927704.6.peg.2776"/>
<dbReference type="SUPFAM" id="SSF53756">
    <property type="entry name" value="UDP-Glycosyltransferase/glycogen phosphorylase"/>
    <property type="match status" value="1"/>
</dbReference>
<keyword evidence="3" id="KW-0328">Glycosyltransferase</keyword>
<dbReference type="InterPro" id="IPR001296">
    <property type="entry name" value="Glyco_trans_1"/>
</dbReference>
<dbReference type="GO" id="GO:0016758">
    <property type="term" value="F:hexosyltransferase activity"/>
    <property type="evidence" value="ECO:0007669"/>
    <property type="project" value="TreeGrafter"/>
</dbReference>
<dbReference type="HOGENOM" id="CLU_009583_0_1_9"/>
<organism evidence="3 4">
    <name type="scientific">Selenomonas ruminantium subsp. lactilytica (strain NBRC 103574 / TAM6421)</name>
    <dbReference type="NCBI Taxonomy" id="927704"/>
    <lineage>
        <taxon>Bacteria</taxon>
        <taxon>Bacillati</taxon>
        <taxon>Bacillota</taxon>
        <taxon>Negativicutes</taxon>
        <taxon>Selenomonadales</taxon>
        <taxon>Selenomonadaceae</taxon>
        <taxon>Selenomonas</taxon>
    </lineage>
</organism>
<sequence length="361" mass="41521">MKILYITTIGSTMDFFKSFIKNQLDIGNHIDIATNENDGRTKVATCYREWGCQVFHIDTSRSPISFGNIRAIKQIRDIVSNRRYNIVHCHTPLAAMATRIACKKLRKNGLKVIYTVHGFHFYTGAPLMSWLIYYPIEKWLSKYTDVLITINKEDYNRAKKNFYSSRIEYIPGVGINLEKFKYKKENGEKIRAELRINNKRTMLLSVGELNKNKNHEIVIRAIKDIPNITYVIVGRGELGARLLNVANEYNVDLKLVGYRTDVEEFYSAADVYILPSIREGLNVSLMEAMASGVACCASKIRGNEDLIDKPLFRPSSMNDVKYAIRNALDNRDDLIKDNVEKINGFRFEKINKMLNDVYSTI</sequence>
<reference evidence="3 4" key="1">
    <citation type="submission" date="2011-10" db="EMBL/GenBank/DDBJ databases">
        <title>Whole genome sequence of Selenomonas ruminantium subsp. lactilytica TAM6421.</title>
        <authorList>
            <person name="Oguchi A."/>
            <person name="Ankai A."/>
            <person name="Kaneko J."/>
            <person name="Yamada-Narita S."/>
            <person name="Fukui S."/>
            <person name="Takahashi M."/>
            <person name="Onodera T."/>
            <person name="Kojima S."/>
            <person name="Fushimi T."/>
            <person name="Abe N."/>
            <person name="Kamio Y."/>
            <person name="Yamazaki S."/>
            <person name="Fujita N."/>
        </authorList>
    </citation>
    <scope>NUCLEOTIDE SEQUENCE [LARGE SCALE GENOMIC DNA]</scope>
    <source>
        <strain evidence="4">NBRC 103574 / TAM6421</strain>
    </source>
</reference>
<evidence type="ECO:0000259" key="2">
    <source>
        <dbReference type="Pfam" id="PF13439"/>
    </source>
</evidence>
<evidence type="ECO:0000313" key="4">
    <source>
        <dbReference type="Proteomes" id="UP000007887"/>
    </source>
</evidence>
<proteinExistence type="predicted"/>
<dbReference type="PANTHER" id="PTHR45947:SF3">
    <property type="entry name" value="SULFOQUINOVOSYL TRANSFERASE SQD2"/>
    <property type="match status" value="1"/>
</dbReference>
<keyword evidence="3" id="KW-0808">Transferase</keyword>
<dbReference type="Proteomes" id="UP000007887">
    <property type="component" value="Chromosome"/>
</dbReference>
<protein>
    <submittedName>
        <fullName evidence="3">Putative glycosyl transferase family 1 protein</fullName>
        <ecNumber evidence="3">2.4.1.-</ecNumber>
    </submittedName>
</protein>
<dbReference type="AlphaFoldDB" id="I0GUG0"/>
<evidence type="ECO:0000259" key="1">
    <source>
        <dbReference type="Pfam" id="PF00534"/>
    </source>
</evidence>
<dbReference type="eggNOG" id="COG0438">
    <property type="taxonomic scope" value="Bacteria"/>
</dbReference>
<dbReference type="OrthoDB" id="9804196at2"/>
<gene>
    <name evidence="3" type="ordered locus">SELR_26890</name>
</gene>
<dbReference type="Gene3D" id="3.40.50.2000">
    <property type="entry name" value="Glycogen Phosphorylase B"/>
    <property type="match status" value="2"/>
</dbReference>
<dbReference type="Pfam" id="PF13439">
    <property type="entry name" value="Glyco_transf_4"/>
    <property type="match status" value="1"/>
</dbReference>
<name>I0GUG0_SELRL</name>
<evidence type="ECO:0000313" key="3">
    <source>
        <dbReference type="EMBL" id="BAL84397.1"/>
    </source>
</evidence>
<dbReference type="RefSeq" id="WP_014425814.1">
    <property type="nucleotide sequence ID" value="NC_017068.1"/>
</dbReference>
<dbReference type="KEGG" id="sri:SELR_26890"/>
<dbReference type="EC" id="2.4.1.-" evidence="3"/>
<accession>I0GUG0</accession>
<dbReference type="Pfam" id="PF00534">
    <property type="entry name" value="Glycos_transf_1"/>
    <property type="match status" value="1"/>
</dbReference>